<dbReference type="RefSeq" id="WP_067535308.1">
    <property type="nucleotide sequence ID" value="NZ_AP025567.1"/>
</dbReference>
<dbReference type="OrthoDB" id="1794568at2"/>
<dbReference type="EMBL" id="QRMS01000006">
    <property type="protein sequence ID" value="RHJ84728.1"/>
    <property type="molecule type" value="Genomic_DNA"/>
</dbReference>
<gene>
    <name evidence="1" type="ORF">DW099_17310</name>
</gene>
<reference evidence="1 2" key="1">
    <citation type="submission" date="2018-08" db="EMBL/GenBank/DDBJ databases">
        <title>A genome reference for cultivated species of the human gut microbiota.</title>
        <authorList>
            <person name="Zou Y."/>
            <person name="Xue W."/>
            <person name="Luo G."/>
        </authorList>
    </citation>
    <scope>NUCLEOTIDE SEQUENCE [LARGE SCALE GENOMIC DNA]</scope>
    <source>
        <strain evidence="1 2">AM07-24</strain>
    </source>
</reference>
<dbReference type="Proteomes" id="UP000284841">
    <property type="component" value="Unassembled WGS sequence"/>
</dbReference>
<dbReference type="SUPFAM" id="SSF56507">
    <property type="entry name" value="Methionine synthase activation domain-like"/>
    <property type="match status" value="1"/>
</dbReference>
<dbReference type="AlphaFoldDB" id="A0A415DWG0"/>
<evidence type="ECO:0000313" key="1">
    <source>
        <dbReference type="EMBL" id="RHJ84728.1"/>
    </source>
</evidence>
<protein>
    <recommendedName>
        <fullName evidence="3">Vitamin B12 dependent methionine synthase</fullName>
    </recommendedName>
</protein>
<dbReference type="GO" id="GO:0008705">
    <property type="term" value="F:methionine synthase activity"/>
    <property type="evidence" value="ECO:0007669"/>
    <property type="project" value="InterPro"/>
</dbReference>
<evidence type="ECO:0008006" key="3">
    <source>
        <dbReference type="Google" id="ProtNLM"/>
    </source>
</evidence>
<proteinExistence type="predicted"/>
<sequence>MRKCFFDIQWDACNDLARTLFMKTSGIDREGSKFERMKKDAAHIRQMLKNRITPRGQYICFDKDEITLSGKKLWAGKQEFACKAFEQLRESSIKGLYIYACSAGDYTLPDEDVLSQVYADIWGTAFTDAIRMLIKKEFESKAKISDSFGPGFFGMPTREVEKIKSLLDFKQLGIEVRDSAIMVPLKSCAGLYFIVNDDYKPINSQCAFCYGTETSCKFCHALTNGDDDDIIK</sequence>
<evidence type="ECO:0000313" key="2">
    <source>
        <dbReference type="Proteomes" id="UP000284841"/>
    </source>
</evidence>
<comment type="caution">
    <text evidence="1">The sequence shown here is derived from an EMBL/GenBank/DDBJ whole genome shotgun (WGS) entry which is preliminary data.</text>
</comment>
<accession>A0A415DWG0</accession>
<keyword evidence="2" id="KW-1185">Reference proteome</keyword>
<organism evidence="1 2">
    <name type="scientific">Emergencia timonensis</name>
    <dbReference type="NCBI Taxonomy" id="1776384"/>
    <lineage>
        <taxon>Bacteria</taxon>
        <taxon>Bacillati</taxon>
        <taxon>Bacillota</taxon>
        <taxon>Clostridia</taxon>
        <taxon>Peptostreptococcales</taxon>
        <taxon>Anaerovoracaceae</taxon>
        <taxon>Emergencia</taxon>
    </lineage>
</organism>
<dbReference type="Gene3D" id="3.40.109.40">
    <property type="match status" value="1"/>
</dbReference>
<dbReference type="GeneID" id="83003654"/>
<dbReference type="STRING" id="1776384.GCA_900086585_01272"/>
<dbReference type="InterPro" id="IPR037010">
    <property type="entry name" value="VitB12-dep_Met_synth_activ_sf"/>
</dbReference>
<name>A0A415DWG0_9FIRM</name>